<organism evidence="1 2">
    <name type="scientific">Cordylochernes scorpioides</name>
    <dbReference type="NCBI Taxonomy" id="51811"/>
    <lineage>
        <taxon>Eukaryota</taxon>
        <taxon>Metazoa</taxon>
        <taxon>Ecdysozoa</taxon>
        <taxon>Arthropoda</taxon>
        <taxon>Chelicerata</taxon>
        <taxon>Arachnida</taxon>
        <taxon>Pseudoscorpiones</taxon>
        <taxon>Cheliferoidea</taxon>
        <taxon>Chernetidae</taxon>
        <taxon>Cordylochernes</taxon>
    </lineage>
</organism>
<name>A0ABY6KUW5_9ARAC</name>
<evidence type="ECO:0000313" key="1">
    <source>
        <dbReference type="EMBL" id="UYV72648.1"/>
    </source>
</evidence>
<keyword evidence="2" id="KW-1185">Reference proteome</keyword>
<evidence type="ECO:0000313" key="2">
    <source>
        <dbReference type="Proteomes" id="UP001235939"/>
    </source>
</evidence>
<accession>A0ABY6KUW5</accession>
<protein>
    <submittedName>
        <fullName evidence="1">Uncharacterized protein</fullName>
    </submittedName>
</protein>
<gene>
    <name evidence="1" type="ORF">LAZ67_10000177</name>
</gene>
<sequence>MHVITIVESRIVECRKTSKRRSDISNYPVDNGGQSAKWKKPLLPAKRHLQKVNLIKTSAAGNGQPLLTWSTDSSCIPGALTGYYQPGQLSPDFLIFYHCIPRSTENPFAVKLSNFYLQS</sequence>
<dbReference type="Proteomes" id="UP001235939">
    <property type="component" value="Chromosome 10"/>
</dbReference>
<proteinExistence type="predicted"/>
<reference evidence="1 2" key="1">
    <citation type="submission" date="2022-01" db="EMBL/GenBank/DDBJ databases">
        <title>A chromosomal length assembly of Cordylochernes scorpioides.</title>
        <authorList>
            <person name="Zeh D."/>
            <person name="Zeh J."/>
        </authorList>
    </citation>
    <scope>NUCLEOTIDE SEQUENCE [LARGE SCALE GENOMIC DNA]</scope>
    <source>
        <strain evidence="1">IN4F17</strain>
        <tissue evidence="1">Whole Body</tissue>
    </source>
</reference>
<dbReference type="EMBL" id="CP092872">
    <property type="protein sequence ID" value="UYV72648.1"/>
    <property type="molecule type" value="Genomic_DNA"/>
</dbReference>